<feature type="chain" id="PRO_5026076941" evidence="1">
    <location>
        <begin position="21"/>
        <end position="97"/>
    </location>
</feature>
<name>A0A6G1ENI2_9ORYZ</name>
<dbReference type="Proteomes" id="UP000479710">
    <property type="component" value="Unassembled WGS sequence"/>
</dbReference>
<protein>
    <submittedName>
        <fullName evidence="2">Uncharacterized protein</fullName>
    </submittedName>
</protein>
<gene>
    <name evidence="2" type="ORF">E2562_022019</name>
</gene>
<organism evidence="2 3">
    <name type="scientific">Oryza meyeriana var. granulata</name>
    <dbReference type="NCBI Taxonomy" id="110450"/>
    <lineage>
        <taxon>Eukaryota</taxon>
        <taxon>Viridiplantae</taxon>
        <taxon>Streptophyta</taxon>
        <taxon>Embryophyta</taxon>
        <taxon>Tracheophyta</taxon>
        <taxon>Spermatophyta</taxon>
        <taxon>Magnoliopsida</taxon>
        <taxon>Liliopsida</taxon>
        <taxon>Poales</taxon>
        <taxon>Poaceae</taxon>
        <taxon>BOP clade</taxon>
        <taxon>Oryzoideae</taxon>
        <taxon>Oryzeae</taxon>
        <taxon>Oryzinae</taxon>
        <taxon>Oryza</taxon>
        <taxon>Oryza meyeriana</taxon>
    </lineage>
</organism>
<accession>A0A6G1ENI2</accession>
<sequence length="97" mass="9794">MGTAAAQATGLGWLVARATGLTGGLGYERSRWHGLRRPGGRGGQGAAMEMLGLAAETGGGGGHGWTMANGRRCQLVTPPLARFLGVGSNGLSLFSLN</sequence>
<proteinExistence type="predicted"/>
<comment type="caution">
    <text evidence="2">The sequence shown here is derived from an EMBL/GenBank/DDBJ whole genome shotgun (WGS) entry which is preliminary data.</text>
</comment>
<keyword evidence="3" id="KW-1185">Reference proteome</keyword>
<dbReference type="EMBL" id="SPHZ02000003">
    <property type="protein sequence ID" value="KAF0926182.1"/>
    <property type="molecule type" value="Genomic_DNA"/>
</dbReference>
<keyword evidence="1" id="KW-0732">Signal</keyword>
<reference evidence="2 3" key="1">
    <citation type="submission" date="2019-11" db="EMBL/GenBank/DDBJ databases">
        <title>Whole genome sequence of Oryza granulata.</title>
        <authorList>
            <person name="Li W."/>
        </authorList>
    </citation>
    <scope>NUCLEOTIDE SEQUENCE [LARGE SCALE GENOMIC DNA]</scope>
    <source>
        <strain evidence="3">cv. Menghai</strain>
        <tissue evidence="2">Leaf</tissue>
    </source>
</reference>
<feature type="signal peptide" evidence="1">
    <location>
        <begin position="1"/>
        <end position="20"/>
    </location>
</feature>
<evidence type="ECO:0000313" key="2">
    <source>
        <dbReference type="EMBL" id="KAF0926182.1"/>
    </source>
</evidence>
<evidence type="ECO:0000256" key="1">
    <source>
        <dbReference type="SAM" id="SignalP"/>
    </source>
</evidence>
<evidence type="ECO:0000313" key="3">
    <source>
        <dbReference type="Proteomes" id="UP000479710"/>
    </source>
</evidence>
<dbReference type="AlphaFoldDB" id="A0A6G1ENI2"/>